<evidence type="ECO:0000313" key="3">
    <source>
        <dbReference type="Proteomes" id="UP001304243"/>
    </source>
</evidence>
<gene>
    <name evidence="2" type="primary">CWC24</name>
    <name evidence="2" type="ORF">ATC70_005857</name>
</gene>
<keyword evidence="2" id="KW-0012">Acyltransferase</keyword>
<comment type="caution">
    <text evidence="2">The sequence shown here is derived from an EMBL/GenBank/DDBJ whole genome shotgun (WGS) entry which is preliminary data.</text>
</comment>
<reference evidence="2 3" key="1">
    <citation type="submission" date="2022-11" db="EMBL/GenBank/DDBJ databases">
        <title>Mucor velutinosus strain NIH1002 WGS.</title>
        <authorList>
            <person name="Subramanian P."/>
            <person name="Mullikin J.C."/>
            <person name="Segre J.A."/>
            <person name="Zelazny A.M."/>
        </authorList>
    </citation>
    <scope>NUCLEOTIDE SEQUENCE [LARGE SCALE GENOMIC DNA]</scope>
    <source>
        <strain evidence="2 3">NIH1002</strain>
    </source>
</reference>
<protein>
    <submittedName>
        <fullName evidence="2">RNA-splicing factor</fullName>
        <ecNumber evidence="2">2.3.1.258</ecNumber>
    </submittedName>
</protein>
<keyword evidence="3" id="KW-1185">Reference proteome</keyword>
<feature type="region of interest" description="Disordered" evidence="1">
    <location>
        <begin position="55"/>
        <end position="94"/>
    </location>
</feature>
<dbReference type="EMBL" id="JASEJX010000016">
    <property type="protein sequence ID" value="KAK4513851.1"/>
    <property type="molecule type" value="Genomic_DNA"/>
</dbReference>
<accession>A0AAN7DFM7</accession>
<dbReference type="GeneID" id="89949543"/>
<dbReference type="GO" id="GO:0120518">
    <property type="term" value="F:protein N-terminal-methionine acetyltransferase activity"/>
    <property type="evidence" value="ECO:0007669"/>
    <property type="project" value="UniProtKB-EC"/>
</dbReference>
<organism evidence="2 3">
    <name type="scientific">Mucor velutinosus</name>
    <dbReference type="NCBI Taxonomy" id="708070"/>
    <lineage>
        <taxon>Eukaryota</taxon>
        <taxon>Fungi</taxon>
        <taxon>Fungi incertae sedis</taxon>
        <taxon>Mucoromycota</taxon>
        <taxon>Mucoromycotina</taxon>
        <taxon>Mucoromycetes</taxon>
        <taxon>Mucorales</taxon>
        <taxon>Mucorineae</taxon>
        <taxon>Mucoraceae</taxon>
        <taxon>Mucor</taxon>
    </lineage>
</organism>
<sequence>MNVQGDRIPKVIPIDVTDDEFGDDEEEDQYVKYSAADRRNSNILQRIVRAVNQLSFSSRSGSPSVSSMASNSDDNALFESEQEQEEEEEAEMEVDRQVEQPAKAEEEQAAVVIAPLPSPHDTLDDTHQRTDSMKLDATEELVALPSEHVNDYIEKLLETCVSLIKTTKKSQANKDADSWAIKHGCAFYMGNQFHCYYKQGQGCKASFDTNDQLAEHLSSIHNVSRNTISRSVQQMAQDKKLAHWIIAAKLPMSIIVDGQFNLFLGTLRSNNQENRGGYSVSYTRLEKVIKAEYEVISSELSERLRTMEHISVVVSQWERPGHSGILLFSVFFMDQEWNKKSYLIAAEPLQHDSRSTILQKMGIVFLDLDIIDRVYSITCQGIRHLNPSTLLTFMQKINGARRMKLTKDRIYTTMLDQVVMEMRIELLSSLRFDCEPLKTVIDEMEKCNCNIFFKEMQPYSIKLMRAHLDKKKSHHMDCRMRLCGICDTDDECMAQIIKMDHELAFIYDWLYEAAEKNITIANKAYVICCELGKSIKTLAELRNSRRVVAKTSTSKNYEIAEAVKKADYMKKSLESMHKLLSAYRTQIENGRGHVEAFVYDSYAYDDTYFKLQHKTPALLKQLRDINLLLEDIAEQDSKRYRVNDITELLKINTEERQQFEDPDVATSSSCNIINGKRRRANKSTIIQEPPSVQLFSDQIQLLQQKQIAYFKKYPDTKIRDQPHIMTILSEQAIGGQINFWRQESDERLSVLMEHTKKSFAIPTTAQECINSVDQFKQMYLQLANQEQDVNVDFICKRALLSCWSQDFTLFKD</sequence>
<proteinExistence type="predicted"/>
<dbReference type="RefSeq" id="XP_064680517.1">
    <property type="nucleotide sequence ID" value="XM_064825140.1"/>
</dbReference>
<evidence type="ECO:0000313" key="2">
    <source>
        <dbReference type="EMBL" id="KAK4513851.1"/>
    </source>
</evidence>
<feature type="compositionally biased region" description="Acidic residues" evidence="1">
    <location>
        <begin position="80"/>
        <end position="92"/>
    </location>
</feature>
<feature type="compositionally biased region" description="Low complexity" evidence="1">
    <location>
        <begin position="55"/>
        <end position="73"/>
    </location>
</feature>
<dbReference type="AlphaFoldDB" id="A0AAN7DFM7"/>
<dbReference type="Proteomes" id="UP001304243">
    <property type="component" value="Unassembled WGS sequence"/>
</dbReference>
<name>A0AAN7DFM7_9FUNG</name>
<evidence type="ECO:0000256" key="1">
    <source>
        <dbReference type="SAM" id="MobiDB-lite"/>
    </source>
</evidence>
<dbReference type="EC" id="2.3.1.258" evidence="2"/>
<keyword evidence="2" id="KW-0808">Transferase</keyword>